<gene>
    <name evidence="6" type="ORF">E1163_18850</name>
</gene>
<dbReference type="SUPFAM" id="SSF141072">
    <property type="entry name" value="CalX-like"/>
    <property type="match status" value="3"/>
</dbReference>
<dbReference type="Pfam" id="PF13585">
    <property type="entry name" value="CHU_C"/>
    <property type="match status" value="1"/>
</dbReference>
<evidence type="ECO:0000256" key="3">
    <source>
        <dbReference type="ARBA" id="ARBA00022837"/>
    </source>
</evidence>
<feature type="region of interest" description="Disordered" evidence="4">
    <location>
        <begin position="896"/>
        <end position="918"/>
    </location>
</feature>
<dbReference type="Gene3D" id="2.60.40.2030">
    <property type="match status" value="3"/>
</dbReference>
<comment type="caution">
    <text evidence="6">The sequence shown here is derived from an EMBL/GenBank/DDBJ whole genome shotgun (WGS) entry which is preliminary data.</text>
</comment>
<dbReference type="InterPro" id="IPR003644">
    <property type="entry name" value="Calx_beta"/>
</dbReference>
<dbReference type="SMART" id="SM00237">
    <property type="entry name" value="Calx_beta"/>
    <property type="match status" value="1"/>
</dbReference>
<evidence type="ECO:0000259" key="5">
    <source>
        <dbReference type="SMART" id="SM00237"/>
    </source>
</evidence>
<dbReference type="Pfam" id="PF03160">
    <property type="entry name" value="Calx-beta"/>
    <property type="match status" value="3"/>
</dbReference>
<dbReference type="EMBL" id="SMLW01000608">
    <property type="protein sequence ID" value="MTI27023.1"/>
    <property type="molecule type" value="Genomic_DNA"/>
</dbReference>
<evidence type="ECO:0000256" key="4">
    <source>
        <dbReference type="SAM" id="MobiDB-lite"/>
    </source>
</evidence>
<feature type="region of interest" description="Disordered" evidence="4">
    <location>
        <begin position="1605"/>
        <end position="1624"/>
    </location>
</feature>
<evidence type="ECO:0000313" key="7">
    <source>
        <dbReference type="Proteomes" id="UP000798808"/>
    </source>
</evidence>
<reference evidence="6 7" key="1">
    <citation type="submission" date="2019-02" db="EMBL/GenBank/DDBJ databases">
        <authorList>
            <person name="Goldberg S.R."/>
            <person name="Haltli B.A."/>
            <person name="Correa H."/>
            <person name="Russell K.G."/>
        </authorList>
    </citation>
    <scope>NUCLEOTIDE SEQUENCE [LARGE SCALE GENOMIC DNA]</scope>
    <source>
        <strain evidence="6 7">JCM 16186</strain>
    </source>
</reference>
<organism evidence="6 7">
    <name type="scientific">Fulvivirga kasyanovii</name>
    <dbReference type="NCBI Taxonomy" id="396812"/>
    <lineage>
        <taxon>Bacteria</taxon>
        <taxon>Pseudomonadati</taxon>
        <taxon>Bacteroidota</taxon>
        <taxon>Cytophagia</taxon>
        <taxon>Cytophagales</taxon>
        <taxon>Fulvivirgaceae</taxon>
        <taxon>Fulvivirga</taxon>
    </lineage>
</organism>
<feature type="compositionally biased region" description="Polar residues" evidence="4">
    <location>
        <begin position="903"/>
        <end position="918"/>
    </location>
</feature>
<evidence type="ECO:0000313" key="6">
    <source>
        <dbReference type="EMBL" id="MTI27023.1"/>
    </source>
</evidence>
<dbReference type="InterPro" id="IPR038081">
    <property type="entry name" value="CalX-like_sf"/>
</dbReference>
<keyword evidence="3" id="KW-0106">Calcium</keyword>
<dbReference type="InterPro" id="IPR026341">
    <property type="entry name" value="T9SS_type_B"/>
</dbReference>
<dbReference type="NCBIfam" id="TIGR04131">
    <property type="entry name" value="Bac_Flav_CTERM"/>
    <property type="match status" value="1"/>
</dbReference>
<sequence>MEKSMKIKISILFVLLLTIAGYQAKAQLAAGDIAIVGVNSDVVPDEFAIVALADIPSGQTIYIGDYGWDGSGFANLTNGTEGVITWTTTSPIVAGTLLNFTIESPAGSPVIGGDLSTYGTVSATGWTLSSSAVASGGDNWFIYQGASPTSVPSTWIFGFANFSTDVGGTVTPGEWLPSGSPTATTSQLPAALTLGTTAVGLTTSINPPDYHKDNLVYTGTLVGDKASLLTSIGTRSNWNGSETVTQDITPGGSNFPGSNPVFTISTPNTPPTASSFTAANGPYENLTYTFSTSNFGYTDGDGDPLSHVLIESVPGAGTLYVDADNDDVYDGGEEVSVSDQVSKANLDAGNLQYIQNGSTNTSFQFEVNDGTENSTGNYIVTLNVSPVPTVTLGVSPTSKSEAITSATTVTATLSNAYGVNTTVNLGFSGTATNGVDYSSSGTTITITAGATTGTVSLTNINDALFEGNETVVIDISSVPTGGVEDGTQQVTYTITDDDPQPTATLLLRSIYNPITDESGGQAYIVGELSAVAGVTVSIPLSFGGTAVGGGTDYGITGSVITITPGEPRDSIRVTSLFDGIEEGNETVIIDMLPPTNATEDGVQQVTLTIIDEDAAPPSGYSVAIDQSPINASNETAVSFTFTAAEVGSTYNYTFSSSGGGTPVTGSGTVSSAGQQISGIDLSGLGDGTITLSVTLTDTFGNTGTAATDTETKDTNAPSGYSVAIDQAGINSGNETAVSFAFAGAEVGATYNYTFSSSGGGTNVTGSGAVSSANQQISGIDLSGLGDGTITLSATLTDVAGNTGSTATDTETKDTTVPSGYSVTIDQSPINAGNEANVSFTFAGAEAGTTYNYTFSSTGGGANVTGSGSIATATDQISGIDLSGLGDGTITLSVTLTDDGGNTGTPATDTETKDTSVPTGYSVSIDQTAIIISNETAVSFTFAGAEAGTTYNYTFSSSGGGTNVTGSGTIASATQQISGIDLSGLGDGTVTLSVTLTDNNGNTGTAATDTKTKDTAAPSGYSVTIDQSPINNGNETAVSFTFAGAEVGTTYNYTFSSSGGGTNVTGSGTVASATDQISGIDLSGLGDGTITLAVTLTDTNGNTGSAATDTETKDTTAPSGYTVTIDQSPINSGNEAAVSFTFAGAEAGATYNYTFSSSGGGTNVTGSGTIATATDQISGIDLSGLGDGTITLTVTLTDTNGNTGSAATDTETKDTVAPAGYTVTIDQSPINSGNETAVSFTFAGAETGATYNYTFSSSGGGANVTGSGNIATATDQITGIDLSGLGDGTITLAVTLTDINGNTGSAATDTEIKETVPPTGYSVVIDQSPINTTNETAVSFTFAGAETGATYNYTFSSSGGGTNVTGSGTVASATDQISGIDLSGLGDGTITLSVTLTDTNGNTGSPATDTEIKDTTSPTGYSVAFDQAAANATNSTAISFTFTGAETGTTYNYTISSSGGGTNVTGSGTVASATEQVSGVDVSGLGDGTLTLSVTLTDNAGNIGAAATDNITKDTGVPSGYAVSIDLLGETVINMINQNIIEFSASGLEIGTTLNYAFTSDGGGTPVTGTETVTATSEQFDNSGAGYDLSGLTDGTVTLTISLTDNAGNTGPDATATETKDAGPPTGYSVTWDDALINAAEATTASFTVSGAEIGTTINNTVSSSGDGNTATVSNPTTVTSSNQVVTIDVSSLTDGTLTVQVSLTDAGGNTGSVVSDNSAVLDQTAPAGYTVDIDQTSLNSGNVTAASFTFSAAEVGATYNYTFSSSGSGTDVTGSGTIATATDQITGIDLSGLADGTVMLSVTLTDPAGNTGSPATSTAPKDASAPVFISVDDNGGDNSYRSGESLTIVADLGEAGLTVTADLSVINSGLSATAAMTDNGDGTYSVTIADVDAAGNMIEGAAIAVPITATDAANNQQTDNSLVLNLDKTAPAGYTVTIDQADINAGNQNAVSFTFAGAETGTTYNYTFSSSGGGTNVTGSGTVGAAGEQVTGIDLSGLADGTVTLSVTLTDAAGNVGTPATDNVNKMAASIQFSTTSSSGSEATASASLQVELSVISAQNVTVDYAVSGTATGGGTDYTLANGTLTINAGDQSGSIDITGIVDDQLVEANETIVVTLSNPANATLGANTVHTYTITDNDAKQPQVITFEPIPNVTLGEGPIQLQATGGASGEPVTFTISTQPATGVATLSNGTVIIEGVGTVSITASQAGNDFYEPAKDVTRTFEVLPNELFLPTLFSPNDDQTNDRFVLRGGGDVADIELSIFDREGNMVYRSTSYTELSQSGWDGTNEGTKQPQGAYVWVVRGNFSNGSPILINGKDTGIIRLAR</sequence>
<dbReference type="Proteomes" id="UP000798808">
    <property type="component" value="Unassembled WGS sequence"/>
</dbReference>
<proteinExistence type="predicted"/>
<evidence type="ECO:0000256" key="2">
    <source>
        <dbReference type="ARBA" id="ARBA00022737"/>
    </source>
</evidence>
<keyword evidence="2" id="KW-0677">Repeat</keyword>
<evidence type="ECO:0000256" key="1">
    <source>
        <dbReference type="ARBA" id="ARBA00022729"/>
    </source>
</evidence>
<feature type="domain" description="Calx-beta" evidence="5">
    <location>
        <begin position="2018"/>
        <end position="2118"/>
    </location>
</feature>
<keyword evidence="7" id="KW-1185">Reference proteome</keyword>
<accession>A0ABW9RS81</accession>
<name>A0ABW9RS81_9BACT</name>
<keyword evidence="1" id="KW-0732">Signal</keyword>
<protein>
    <submittedName>
        <fullName evidence="6">T9SS type B sorting domain-containing protein</fullName>
    </submittedName>
</protein>